<evidence type="ECO:0000256" key="6">
    <source>
        <dbReference type="ARBA" id="ARBA00022679"/>
    </source>
</evidence>
<dbReference type="PANTHER" id="PTHR46661">
    <property type="entry name" value="E3 UBIQUITIN-PROTEIN LIGASE ZNRF1-LIKE PROTEIN"/>
    <property type="match status" value="1"/>
</dbReference>
<organism evidence="12 13">
    <name type="scientific">Paramecium octaurelia</name>
    <dbReference type="NCBI Taxonomy" id="43137"/>
    <lineage>
        <taxon>Eukaryota</taxon>
        <taxon>Sar</taxon>
        <taxon>Alveolata</taxon>
        <taxon>Ciliophora</taxon>
        <taxon>Intramacronucleata</taxon>
        <taxon>Oligohymenophorea</taxon>
        <taxon>Peniculida</taxon>
        <taxon>Parameciidae</taxon>
        <taxon>Paramecium</taxon>
    </lineage>
</organism>
<comment type="pathway">
    <text evidence="4">Protein modification; protein ubiquitination.</text>
</comment>
<dbReference type="InterPro" id="IPR051878">
    <property type="entry name" value="ZNRF_ubiq-protein_ligase"/>
</dbReference>
<evidence type="ECO:0000313" key="12">
    <source>
        <dbReference type="EMBL" id="CAD8153540.1"/>
    </source>
</evidence>
<gene>
    <name evidence="12" type="ORF">POCTA_138.1.T0280055</name>
</gene>
<dbReference type="Pfam" id="PF13639">
    <property type="entry name" value="zf-RING_2"/>
    <property type="match status" value="1"/>
</dbReference>
<evidence type="ECO:0000256" key="1">
    <source>
        <dbReference type="ARBA" id="ARBA00000900"/>
    </source>
</evidence>
<evidence type="ECO:0000256" key="8">
    <source>
        <dbReference type="ARBA" id="ARBA00022786"/>
    </source>
</evidence>
<feature type="domain" description="RING-type" evidence="11">
    <location>
        <begin position="206"/>
        <end position="245"/>
    </location>
</feature>
<dbReference type="GO" id="GO:0016020">
    <property type="term" value="C:membrane"/>
    <property type="evidence" value="ECO:0007669"/>
    <property type="project" value="UniProtKB-SubCell"/>
</dbReference>
<keyword evidence="10" id="KW-0863">Zinc-finger</keyword>
<dbReference type="Proteomes" id="UP000683925">
    <property type="component" value="Unassembled WGS sequence"/>
</dbReference>
<dbReference type="PROSITE" id="PS50089">
    <property type="entry name" value="ZF_RING_2"/>
    <property type="match status" value="1"/>
</dbReference>
<sequence length="248" mass="29130">MNPIKYNDDDKLKFAQFFPYQNIENIGSRTQRSHTLYSNSTQDNLIQQQNLFQNNIKQSQINFFKKVEQQKGSNNEQNKEKIVPKIQNFNIISNTTQQNANNAKKYTNLSQMPLPIPQFQSNNSQTIVPKIKIQENQQFKKIHTLEVCSQCFQPKNADHQCNDEYGLINCPYCHEPIVRNFLDEHLVDCIPYIEYQFQNLDKKEECSICMEELVKDKKSLKCSHSFHKSCIDAWNQKSLDCPVCRKPI</sequence>
<keyword evidence="10" id="KW-0479">Metal-binding</keyword>
<dbReference type="AlphaFoldDB" id="A0A8S1TMR4"/>
<evidence type="ECO:0000259" key="11">
    <source>
        <dbReference type="PROSITE" id="PS50089"/>
    </source>
</evidence>
<dbReference type="GO" id="GO:0043161">
    <property type="term" value="P:proteasome-mediated ubiquitin-dependent protein catabolic process"/>
    <property type="evidence" value="ECO:0007669"/>
    <property type="project" value="TreeGrafter"/>
</dbReference>
<dbReference type="GO" id="GO:0008270">
    <property type="term" value="F:zinc ion binding"/>
    <property type="evidence" value="ECO:0007669"/>
    <property type="project" value="UniProtKB-KW"/>
</dbReference>
<evidence type="ECO:0000256" key="3">
    <source>
        <dbReference type="ARBA" id="ARBA00004177"/>
    </source>
</evidence>
<evidence type="ECO:0000256" key="2">
    <source>
        <dbReference type="ARBA" id="ARBA00004170"/>
    </source>
</evidence>
<evidence type="ECO:0000256" key="4">
    <source>
        <dbReference type="ARBA" id="ARBA00004906"/>
    </source>
</evidence>
<reference evidence="12" key="1">
    <citation type="submission" date="2021-01" db="EMBL/GenBank/DDBJ databases">
        <authorList>
            <consortium name="Genoscope - CEA"/>
            <person name="William W."/>
        </authorList>
    </citation>
    <scope>NUCLEOTIDE SEQUENCE</scope>
</reference>
<dbReference type="OMA" id="EYGLINC"/>
<dbReference type="EC" id="2.3.2.27" evidence="5"/>
<dbReference type="OrthoDB" id="312290at2759"/>
<evidence type="ECO:0000256" key="10">
    <source>
        <dbReference type="PROSITE-ProRule" id="PRU00175"/>
    </source>
</evidence>
<comment type="caution">
    <text evidence="12">The sequence shown here is derived from an EMBL/GenBank/DDBJ whole genome shotgun (WGS) entry which is preliminary data.</text>
</comment>
<dbReference type="GO" id="GO:0005768">
    <property type="term" value="C:endosome"/>
    <property type="evidence" value="ECO:0007669"/>
    <property type="project" value="UniProtKB-SubCell"/>
</dbReference>
<evidence type="ECO:0000256" key="5">
    <source>
        <dbReference type="ARBA" id="ARBA00012483"/>
    </source>
</evidence>
<comment type="subcellular location">
    <subcellularLocation>
        <location evidence="3">Endosome</location>
    </subcellularLocation>
    <subcellularLocation>
        <location evidence="2">Membrane</location>
        <topology evidence="2">Peripheral membrane protein</topology>
    </subcellularLocation>
</comment>
<evidence type="ECO:0000256" key="9">
    <source>
        <dbReference type="ARBA" id="ARBA00023136"/>
    </source>
</evidence>
<dbReference type="PANTHER" id="PTHR46661:SF1">
    <property type="entry name" value="E3 UBIQUITIN-PROTEIN LIGASE ZNRF1"/>
    <property type="match status" value="1"/>
</dbReference>
<dbReference type="GO" id="GO:0070936">
    <property type="term" value="P:protein K48-linked ubiquitination"/>
    <property type="evidence" value="ECO:0007669"/>
    <property type="project" value="TreeGrafter"/>
</dbReference>
<keyword evidence="7" id="KW-0967">Endosome</keyword>
<protein>
    <recommendedName>
        <fullName evidence="5">RING-type E3 ubiquitin transferase</fullName>
        <ecNumber evidence="5">2.3.2.27</ecNumber>
    </recommendedName>
</protein>
<dbReference type="InterPro" id="IPR001841">
    <property type="entry name" value="Znf_RING"/>
</dbReference>
<comment type="catalytic activity">
    <reaction evidence="1">
        <text>S-ubiquitinyl-[E2 ubiquitin-conjugating enzyme]-L-cysteine + [acceptor protein]-L-lysine = [E2 ubiquitin-conjugating enzyme]-L-cysteine + N(6)-ubiquitinyl-[acceptor protein]-L-lysine.</text>
        <dbReference type="EC" id="2.3.2.27"/>
    </reaction>
</comment>
<proteinExistence type="predicted"/>
<evidence type="ECO:0000313" key="13">
    <source>
        <dbReference type="Proteomes" id="UP000683925"/>
    </source>
</evidence>
<evidence type="ECO:0000256" key="7">
    <source>
        <dbReference type="ARBA" id="ARBA00022753"/>
    </source>
</evidence>
<keyword evidence="10" id="KW-0862">Zinc</keyword>
<keyword evidence="13" id="KW-1185">Reference proteome</keyword>
<dbReference type="GO" id="GO:0061630">
    <property type="term" value="F:ubiquitin protein ligase activity"/>
    <property type="evidence" value="ECO:0007669"/>
    <property type="project" value="UniProtKB-EC"/>
</dbReference>
<dbReference type="EMBL" id="CAJJDP010000028">
    <property type="protein sequence ID" value="CAD8153540.1"/>
    <property type="molecule type" value="Genomic_DNA"/>
</dbReference>
<keyword evidence="9" id="KW-0472">Membrane</keyword>
<accession>A0A8S1TMR4</accession>
<keyword evidence="6" id="KW-0808">Transferase</keyword>
<keyword evidence="8" id="KW-0833">Ubl conjugation pathway</keyword>
<dbReference type="SMART" id="SM00184">
    <property type="entry name" value="RING"/>
    <property type="match status" value="1"/>
</dbReference>
<name>A0A8S1TMR4_PAROT</name>